<dbReference type="InterPro" id="IPR024047">
    <property type="entry name" value="MM3350-like_sf"/>
</dbReference>
<dbReference type="EMBL" id="JAVMBO010000007">
    <property type="protein sequence ID" value="MDS1309501.1"/>
    <property type="molecule type" value="Genomic_DNA"/>
</dbReference>
<dbReference type="PANTHER" id="PTHR41878">
    <property type="entry name" value="LEXA REPRESSOR-RELATED"/>
    <property type="match status" value="1"/>
</dbReference>
<feature type="domain" description="Plasmid pRiA4b Orf3-like" evidence="1">
    <location>
        <begin position="8"/>
        <end position="178"/>
    </location>
</feature>
<dbReference type="SUPFAM" id="SSF159941">
    <property type="entry name" value="MM3350-like"/>
    <property type="match status" value="1"/>
</dbReference>
<evidence type="ECO:0000259" key="1">
    <source>
        <dbReference type="Pfam" id="PF07929"/>
    </source>
</evidence>
<gene>
    <name evidence="2" type="ORF">RKA07_05165</name>
</gene>
<organism evidence="2 3">
    <name type="scientific">Marinobacter xiaoshiensis</name>
    <dbReference type="NCBI Taxonomy" id="3073652"/>
    <lineage>
        <taxon>Bacteria</taxon>
        <taxon>Pseudomonadati</taxon>
        <taxon>Pseudomonadota</taxon>
        <taxon>Gammaproteobacteria</taxon>
        <taxon>Pseudomonadales</taxon>
        <taxon>Marinobacteraceae</taxon>
        <taxon>Marinobacter</taxon>
    </lineage>
</organism>
<dbReference type="Gene3D" id="3.10.290.30">
    <property type="entry name" value="MM3350-like"/>
    <property type="match status" value="1"/>
</dbReference>
<evidence type="ECO:0000313" key="2">
    <source>
        <dbReference type="EMBL" id="MDS1309501.1"/>
    </source>
</evidence>
<sequence length="468" mass="53210">MPEPIASAYQIKISLTGARPPIWRRLLIEPDTTFQDLHRIIQVALGWQGYHLHLFQAGNGRLIGDPAEDFDGMMNFLDETTVPVSSVLNKEGQKLKYEYDFGDSWEHEVKLEKMQPGEQAEPLPKCIQAARQCPPEDVGGLPGFYDFLDAMEDAAHPEHIAVREWCGGEQFDPEFVDLGQINEDLLERDTLFSEAEPDFPPQASDFLGLSPNQVHELLQSPLNCPSVFKPLFNTEAVNRELDTAPMMRMAKALIHDMGDKGIRLTGKGNLPLKHVKAVIEAGGEDIVFPMAGFSAARSEEHVLGVHLTRVLMEVAGFTKKEKGRLLLKKIAAKRIEKKGWLIFYMDMLSAALSQFNWAWMDHSEGLEDVQYIGPFIFWLLSEKGGQWLPVQDYLSDMLRAFPRLPLAAYPVSYASQEQQAKWALEFRMIRLCRMLGLLELNPEYTLMRKEEQQMMRRTGLFEGVFVRV</sequence>
<keyword evidence="3" id="KW-1185">Reference proteome</keyword>
<name>A0ABU2HEM4_9GAMM</name>
<evidence type="ECO:0000313" key="3">
    <source>
        <dbReference type="Proteomes" id="UP001267407"/>
    </source>
</evidence>
<dbReference type="InterPro" id="IPR012912">
    <property type="entry name" value="Plasmid_pRiA4b_Orf3-like"/>
</dbReference>
<dbReference type="Proteomes" id="UP001267407">
    <property type="component" value="Unassembled WGS sequence"/>
</dbReference>
<accession>A0ABU2HEM4</accession>
<comment type="caution">
    <text evidence="2">The sequence shown here is derived from an EMBL/GenBank/DDBJ whole genome shotgun (WGS) entry which is preliminary data.</text>
</comment>
<dbReference type="Pfam" id="PF07929">
    <property type="entry name" value="PRiA4_ORF3"/>
    <property type="match status" value="1"/>
</dbReference>
<proteinExistence type="predicted"/>
<dbReference type="RefSeq" id="WP_310965780.1">
    <property type="nucleotide sequence ID" value="NZ_JAVMBO010000007.1"/>
</dbReference>
<dbReference type="PANTHER" id="PTHR41878:SF1">
    <property type="entry name" value="TNPR PROTEIN"/>
    <property type="match status" value="1"/>
</dbReference>
<reference evidence="2" key="1">
    <citation type="submission" date="2023-09" db="EMBL/GenBank/DDBJ databases">
        <title>Marinobacter sediminicola sp. nov. and Marinobacter maritimum sp. nov., isolated from marine sediment.</title>
        <authorList>
            <person name="An J."/>
        </authorList>
    </citation>
    <scope>NUCLEOTIDE SEQUENCE</scope>
    <source>
        <strain evidence="2">F60267</strain>
    </source>
</reference>
<protein>
    <submittedName>
        <fullName evidence="2">Plasmid pRiA4b ORF-3 family protein</fullName>
    </submittedName>
</protein>